<keyword evidence="2" id="KW-0732">Signal</keyword>
<evidence type="ECO:0000313" key="4">
    <source>
        <dbReference type="EMBL" id="MDJ1174041.1"/>
    </source>
</evidence>
<gene>
    <name evidence="4" type="ORF">PMG25_08035</name>
</gene>
<dbReference type="InterPro" id="IPR013424">
    <property type="entry name" value="Ice-binding_C"/>
</dbReference>
<evidence type="ECO:0000256" key="2">
    <source>
        <dbReference type="SAM" id="SignalP"/>
    </source>
</evidence>
<evidence type="ECO:0000259" key="3">
    <source>
        <dbReference type="Pfam" id="PF07589"/>
    </source>
</evidence>
<keyword evidence="1" id="KW-0472">Membrane</keyword>
<accession>A0ABT7B4J2</accession>
<organism evidence="4 5">
    <name type="scientific">Roseofilum capinflatum BLCC-M114</name>
    <dbReference type="NCBI Taxonomy" id="3022440"/>
    <lineage>
        <taxon>Bacteria</taxon>
        <taxon>Bacillati</taxon>
        <taxon>Cyanobacteriota</taxon>
        <taxon>Cyanophyceae</taxon>
        <taxon>Desertifilales</taxon>
        <taxon>Desertifilaceae</taxon>
        <taxon>Roseofilum</taxon>
        <taxon>Roseofilum capinflatum</taxon>
    </lineage>
</organism>
<dbReference type="Proteomes" id="UP001235849">
    <property type="component" value="Unassembled WGS sequence"/>
</dbReference>
<feature type="chain" id="PRO_5046076604" evidence="2">
    <location>
        <begin position="24"/>
        <end position="75"/>
    </location>
</feature>
<keyword evidence="5" id="KW-1185">Reference proteome</keyword>
<comment type="caution">
    <text evidence="4">The sequence shown here is derived from an EMBL/GenBank/DDBJ whole genome shotgun (WGS) entry which is preliminary data.</text>
</comment>
<dbReference type="NCBIfam" id="TIGR02595">
    <property type="entry name" value="PEP_CTERM"/>
    <property type="match status" value="1"/>
</dbReference>
<sequence>MKALISAILAGFAALATAQTAYAGTLMYASTYRHNSTVSPTNGKPIVDVPEPSSVLGLLAFGALGVGSLRQRKQG</sequence>
<evidence type="ECO:0000256" key="1">
    <source>
        <dbReference type="SAM" id="Phobius"/>
    </source>
</evidence>
<evidence type="ECO:0000313" key="5">
    <source>
        <dbReference type="Proteomes" id="UP001235849"/>
    </source>
</evidence>
<proteinExistence type="predicted"/>
<dbReference type="Pfam" id="PF07589">
    <property type="entry name" value="PEP-CTERM"/>
    <property type="match status" value="1"/>
</dbReference>
<keyword evidence="1" id="KW-0812">Transmembrane</keyword>
<keyword evidence="1" id="KW-1133">Transmembrane helix</keyword>
<feature type="transmembrane region" description="Helical" evidence="1">
    <location>
        <begin position="52"/>
        <end position="69"/>
    </location>
</feature>
<feature type="domain" description="Ice-binding protein C-terminal" evidence="3">
    <location>
        <begin position="48"/>
        <end position="73"/>
    </location>
</feature>
<name>A0ABT7B4J2_9CYAN</name>
<reference evidence="4 5" key="1">
    <citation type="submission" date="2023-01" db="EMBL/GenBank/DDBJ databases">
        <title>Novel diversity within Roseofilum (Cyanobacteria; Desertifilaceae) from marine benthic mats with descriptions of four novel species.</title>
        <authorList>
            <person name="Wang Y."/>
            <person name="Berthold D.E."/>
            <person name="Hu J."/>
            <person name="Lefler F.W."/>
            <person name="Laughinghouse H.D. IV."/>
        </authorList>
    </citation>
    <scope>NUCLEOTIDE SEQUENCE [LARGE SCALE GENOMIC DNA]</scope>
    <source>
        <strain evidence="4 5">BLCC-M114</strain>
    </source>
</reference>
<feature type="signal peptide" evidence="2">
    <location>
        <begin position="1"/>
        <end position="23"/>
    </location>
</feature>
<dbReference type="EMBL" id="JAQOSO010000039">
    <property type="protein sequence ID" value="MDJ1174041.1"/>
    <property type="molecule type" value="Genomic_DNA"/>
</dbReference>
<protein>
    <submittedName>
        <fullName evidence="4">PEP-CTERM sorting domain-containing protein</fullName>
    </submittedName>
</protein>